<protein>
    <submittedName>
        <fullName evidence="1">Polyketide cyclase/dehydrase/lipid transport protein</fullName>
    </submittedName>
</protein>
<sequence>MSENECLVRASVADVFAVLGDGWSYAAWVVGASRIRDVDAGWPEAGRSIHHSVGAWPLLLNDTTTVQEYEPLRLLRLKVRAWPTGEGQVEFEATDRAGQCHLVMREKALNGPAALIPEAVADPILHARNDETLRRLALLAEGRRH</sequence>
<dbReference type="CDD" id="cd07812">
    <property type="entry name" value="SRPBCC"/>
    <property type="match status" value="1"/>
</dbReference>
<evidence type="ECO:0000313" key="1">
    <source>
        <dbReference type="EMBL" id="TCO17902.1"/>
    </source>
</evidence>
<name>A0ABY2BEP1_9ACTN</name>
<dbReference type="InterPro" id="IPR023393">
    <property type="entry name" value="START-like_dom_sf"/>
</dbReference>
<comment type="caution">
    <text evidence="1">The sequence shown here is derived from an EMBL/GenBank/DDBJ whole genome shotgun (WGS) entry which is preliminary data.</text>
</comment>
<proteinExistence type="predicted"/>
<accession>A0ABY2BEP1</accession>
<gene>
    <name evidence="1" type="ORF">EV644_113132</name>
</gene>
<keyword evidence="2" id="KW-1185">Reference proteome</keyword>
<dbReference type="SUPFAM" id="SSF55961">
    <property type="entry name" value="Bet v1-like"/>
    <property type="match status" value="1"/>
</dbReference>
<organism evidence="1 2">
    <name type="scientific">Kribbella orskensis</name>
    <dbReference type="NCBI Taxonomy" id="2512216"/>
    <lineage>
        <taxon>Bacteria</taxon>
        <taxon>Bacillati</taxon>
        <taxon>Actinomycetota</taxon>
        <taxon>Actinomycetes</taxon>
        <taxon>Propionibacteriales</taxon>
        <taxon>Kribbellaceae</taxon>
        <taxon>Kribbella</taxon>
    </lineage>
</organism>
<dbReference type="Pfam" id="PF10604">
    <property type="entry name" value="Polyketide_cyc2"/>
    <property type="match status" value="1"/>
</dbReference>
<reference evidence="1 2" key="1">
    <citation type="journal article" date="2015" name="Stand. Genomic Sci.">
        <title>Genomic Encyclopedia of Bacterial and Archaeal Type Strains, Phase III: the genomes of soil and plant-associated and newly described type strains.</title>
        <authorList>
            <person name="Whitman W.B."/>
            <person name="Woyke T."/>
            <person name="Klenk H.P."/>
            <person name="Zhou Y."/>
            <person name="Lilburn T.G."/>
            <person name="Beck B.J."/>
            <person name="De Vos P."/>
            <person name="Vandamme P."/>
            <person name="Eisen J.A."/>
            <person name="Garrity G."/>
            <person name="Hugenholtz P."/>
            <person name="Kyrpides N.C."/>
        </authorList>
    </citation>
    <scope>NUCLEOTIDE SEQUENCE [LARGE SCALE GENOMIC DNA]</scope>
    <source>
        <strain evidence="1 2">VKM Ac-2538</strain>
    </source>
</reference>
<dbReference type="Gene3D" id="3.30.530.20">
    <property type="match status" value="1"/>
</dbReference>
<dbReference type="Proteomes" id="UP000295818">
    <property type="component" value="Unassembled WGS sequence"/>
</dbReference>
<dbReference type="RefSeq" id="WP_132192128.1">
    <property type="nucleotide sequence ID" value="NZ_SLWM01000013.1"/>
</dbReference>
<dbReference type="InterPro" id="IPR019587">
    <property type="entry name" value="Polyketide_cyclase/dehydratase"/>
</dbReference>
<evidence type="ECO:0000313" key="2">
    <source>
        <dbReference type="Proteomes" id="UP000295818"/>
    </source>
</evidence>
<dbReference type="EMBL" id="SLWM01000013">
    <property type="protein sequence ID" value="TCO17902.1"/>
    <property type="molecule type" value="Genomic_DNA"/>
</dbReference>